<dbReference type="EMBL" id="AAOT01000045">
    <property type="protein sequence ID" value="EAR49839.1"/>
    <property type="molecule type" value="Genomic_DNA"/>
</dbReference>
<keyword evidence="2" id="KW-1185">Reference proteome</keyword>
<evidence type="ECO:0000313" key="1">
    <source>
        <dbReference type="EMBL" id="EAR49839.1"/>
    </source>
</evidence>
<dbReference type="STRING" id="314256.OG2516_06027"/>
<protein>
    <submittedName>
        <fullName evidence="1">Uncharacterized protein</fullName>
    </submittedName>
</protein>
<dbReference type="AlphaFoldDB" id="Q2CAY6"/>
<name>Q2CAY6_OCEGH</name>
<proteinExistence type="predicted"/>
<dbReference type="Proteomes" id="UP000003635">
    <property type="component" value="Unassembled WGS sequence"/>
</dbReference>
<gene>
    <name evidence="1" type="ORF">OG2516_06027</name>
</gene>
<evidence type="ECO:0000313" key="2">
    <source>
        <dbReference type="Proteomes" id="UP000003635"/>
    </source>
</evidence>
<organism evidence="1 2">
    <name type="scientific">Oceanicola granulosus (strain ATCC BAA-861 / DSM 15982 / KCTC 12143 / HTCC2516)</name>
    <dbReference type="NCBI Taxonomy" id="314256"/>
    <lineage>
        <taxon>Bacteria</taxon>
        <taxon>Pseudomonadati</taxon>
        <taxon>Pseudomonadota</taxon>
        <taxon>Alphaproteobacteria</taxon>
        <taxon>Rhodobacterales</taxon>
        <taxon>Roseobacteraceae</taxon>
        <taxon>Oceanicola</taxon>
    </lineage>
</organism>
<comment type="caution">
    <text evidence="1">The sequence shown here is derived from an EMBL/GenBank/DDBJ whole genome shotgun (WGS) entry which is preliminary data.</text>
</comment>
<sequence length="68" mass="7609">MADEEMPSEEYDALAAKLIMNGFTMLHVVDAERGIMSAFDTEGSEVMLHVDPATRQITNMAYVHMTDE</sequence>
<reference evidence="1 2" key="1">
    <citation type="journal article" date="2010" name="J. Bacteriol.">
        <title>Genome sequences of Oceanicola granulosus HTCC2516(T) and Oceanicola batsensis HTCC2597(TDelta).</title>
        <authorList>
            <person name="Thrash J.C."/>
            <person name="Cho J.C."/>
            <person name="Vergin K.L."/>
            <person name="Giovannoni S.J."/>
        </authorList>
    </citation>
    <scope>NUCLEOTIDE SEQUENCE [LARGE SCALE GENOMIC DNA]</scope>
    <source>
        <strain evidence="2">ATCC BAA-861 / DSM 15982 / KCTC 12143 / HTCC2516</strain>
    </source>
</reference>
<accession>Q2CAY6</accession>
<dbReference type="HOGENOM" id="CLU_2789813_0_0_5"/>